<dbReference type="InterPro" id="IPR011514">
    <property type="entry name" value="Secretin_N_2"/>
</dbReference>
<feature type="region of interest" description="Disordered" evidence="4">
    <location>
        <begin position="197"/>
        <end position="230"/>
    </location>
</feature>
<dbReference type="InterPro" id="IPR013359">
    <property type="entry name" value="Pilus_4B_PilN"/>
</dbReference>
<dbReference type="NCBIfam" id="TIGR02520">
    <property type="entry name" value="pilus_B_mal_scr"/>
    <property type="match status" value="1"/>
</dbReference>
<dbReference type="GO" id="GO:0009306">
    <property type="term" value="P:protein secretion"/>
    <property type="evidence" value="ECO:0007669"/>
    <property type="project" value="InterPro"/>
</dbReference>
<comment type="subcellular location">
    <subcellularLocation>
        <location evidence="1">Membrane</location>
    </subcellularLocation>
</comment>
<keyword evidence="2" id="KW-0732">Signal</keyword>
<dbReference type="Pfam" id="PF07655">
    <property type="entry name" value="Secretin_N_2"/>
    <property type="match status" value="1"/>
</dbReference>
<feature type="domain" description="Type II/III secretion system secretin-like" evidence="5">
    <location>
        <begin position="365"/>
        <end position="531"/>
    </location>
</feature>
<feature type="compositionally biased region" description="Low complexity" evidence="4">
    <location>
        <begin position="217"/>
        <end position="230"/>
    </location>
</feature>
<evidence type="ECO:0000256" key="4">
    <source>
        <dbReference type="SAM" id="MobiDB-lite"/>
    </source>
</evidence>
<accession>A0AAI9G4E7</accession>
<keyword evidence="3" id="KW-0472">Membrane</keyword>
<dbReference type="GO" id="GO:0019867">
    <property type="term" value="C:outer membrane"/>
    <property type="evidence" value="ECO:0007669"/>
    <property type="project" value="InterPro"/>
</dbReference>
<dbReference type="PANTHER" id="PTHR30332">
    <property type="entry name" value="PROBABLE GENERAL SECRETION PATHWAY PROTEIN D"/>
    <property type="match status" value="1"/>
</dbReference>
<proteinExistence type="predicted"/>
<feature type="compositionally biased region" description="Low complexity" evidence="4">
    <location>
        <begin position="197"/>
        <end position="210"/>
    </location>
</feature>
<evidence type="ECO:0000313" key="8">
    <source>
        <dbReference type="Proteomes" id="UP001225498"/>
    </source>
</evidence>
<dbReference type="InterPro" id="IPR004846">
    <property type="entry name" value="T2SS/T3SS_dom"/>
</dbReference>
<evidence type="ECO:0000313" key="7">
    <source>
        <dbReference type="EMBL" id="EKZ1926561.1"/>
    </source>
</evidence>
<dbReference type="PANTHER" id="PTHR30332:SF24">
    <property type="entry name" value="SECRETIN GSPD-RELATED"/>
    <property type="match status" value="1"/>
</dbReference>
<dbReference type="RefSeq" id="WP_164076459.1">
    <property type="nucleotide sequence ID" value="NZ_JAOCKI010000015.1"/>
</dbReference>
<reference evidence="7" key="1">
    <citation type="submission" date="2023-08" db="EMBL/GenBank/DDBJ databases">
        <authorList>
            <consortium name="Clinical and Environmental Microbiology Branch: Whole genome sequencing antimicrobial resistance pathogens in the healthcare setting"/>
        </authorList>
    </citation>
    <scope>NUCLEOTIDE SEQUENCE</scope>
    <source>
        <strain evidence="7">2023CJ-00293</strain>
    </source>
</reference>
<evidence type="ECO:0000256" key="3">
    <source>
        <dbReference type="ARBA" id="ARBA00023136"/>
    </source>
</evidence>
<dbReference type="AlphaFoldDB" id="A0AAI9G4E7"/>
<dbReference type="GO" id="GO:0009297">
    <property type="term" value="P:pilus assembly"/>
    <property type="evidence" value="ECO:0007669"/>
    <property type="project" value="InterPro"/>
</dbReference>
<protein>
    <submittedName>
        <fullName evidence="7">PilN family type IVB pilus formation outer membrane protein</fullName>
    </submittedName>
</protein>
<comment type="caution">
    <text evidence="7">The sequence shown here is derived from an EMBL/GenBank/DDBJ whole genome shotgun (WGS) entry which is preliminary data.</text>
</comment>
<organism evidence="7 8">
    <name type="scientific">Stenotrophomonas maltophilia</name>
    <name type="common">Pseudomonas maltophilia</name>
    <name type="synonym">Xanthomonas maltophilia</name>
    <dbReference type="NCBI Taxonomy" id="40324"/>
    <lineage>
        <taxon>Bacteria</taxon>
        <taxon>Pseudomonadati</taxon>
        <taxon>Pseudomonadota</taxon>
        <taxon>Gammaproteobacteria</taxon>
        <taxon>Lysobacterales</taxon>
        <taxon>Lysobacteraceae</taxon>
        <taxon>Stenotrophomonas</taxon>
        <taxon>Stenotrophomonas maltophilia group</taxon>
    </lineage>
</organism>
<dbReference type="InterPro" id="IPR050810">
    <property type="entry name" value="Bact_Secretion_Sys_Channel"/>
</dbReference>
<dbReference type="EMBL" id="ABLTIR010000023">
    <property type="protein sequence ID" value="EKZ1926561.1"/>
    <property type="molecule type" value="Genomic_DNA"/>
</dbReference>
<dbReference type="Pfam" id="PF00263">
    <property type="entry name" value="Secretin"/>
    <property type="match status" value="1"/>
</dbReference>
<evidence type="ECO:0000256" key="1">
    <source>
        <dbReference type="ARBA" id="ARBA00004370"/>
    </source>
</evidence>
<dbReference type="Proteomes" id="UP001225498">
    <property type="component" value="Unassembled WGS sequence"/>
</dbReference>
<sequence length="533" mass="55819">MDDALAALRQGNQERDSSNIRVVEDEMFAPPEPMLLNADKELPGGCEITYAPRFGMSIKAFGQYVTRTCGIPVLVTQDAMTATAGGGTHSQAGAALPAGPAPSPTSAFASAGIPLPAGISLPAPVTGGAPLQLSGGMGGDLVDVSYKGQLSGLLDAATARLGLSWRYRSGRITIFFTETRFYKVYALPKAQTIKSTTSSGSTMTAGVSTTGIGGGSTTSTGAGSDASTSSITTADEISIDPSKDVREAVQSLLTPGIGRMSFAPSTGTITVTDTPDRLQIVEDWVASENNFRTKFVLLNVELITVKLNNSNELGVDWNLAYKSIANQYGLGLVSSYNAASNAIAGSINVLEGSSRFSGSEAVIKALAQQGEIVNKRTPSTSTLNMKSVSVQLGTQTGYIQQASSTQTTDVGVTQSLTPGQVTAGFNMTLVPYIQPDNKTVLLSLAINMTDLIGLEKVDEKTPVQTPNLAKQIVNQEVKLKSGQTLVLSGLDTVTLQDTRSGVGRPWFFLFGGGKKTSREREVLVALVTPIVKE</sequence>
<evidence type="ECO:0000256" key="2">
    <source>
        <dbReference type="ARBA" id="ARBA00022729"/>
    </source>
</evidence>
<gene>
    <name evidence="7" type="ORF">REH87_001558</name>
</gene>
<feature type="domain" description="Secretin N-terminal" evidence="6">
    <location>
        <begin position="179"/>
        <end position="266"/>
    </location>
</feature>
<name>A0AAI9G4E7_STEMA</name>
<evidence type="ECO:0000259" key="5">
    <source>
        <dbReference type="Pfam" id="PF00263"/>
    </source>
</evidence>
<evidence type="ECO:0000259" key="6">
    <source>
        <dbReference type="Pfam" id="PF07655"/>
    </source>
</evidence>